<evidence type="ECO:0000256" key="1">
    <source>
        <dbReference type="SAM" id="MobiDB-lite"/>
    </source>
</evidence>
<evidence type="ECO:0000256" key="3">
    <source>
        <dbReference type="SAM" id="SignalP"/>
    </source>
</evidence>
<feature type="signal peptide" evidence="3">
    <location>
        <begin position="1"/>
        <end position="24"/>
    </location>
</feature>
<comment type="caution">
    <text evidence="5">The sequence shown here is derived from an EMBL/GenBank/DDBJ whole genome shotgun (WGS) entry which is preliminary data.</text>
</comment>
<feature type="domain" description="LysM" evidence="4">
    <location>
        <begin position="207"/>
        <end position="261"/>
    </location>
</feature>
<organism evidence="5 6">
    <name type="scientific">Amantichitinum ursilacus</name>
    <dbReference type="NCBI Taxonomy" id="857265"/>
    <lineage>
        <taxon>Bacteria</taxon>
        <taxon>Pseudomonadati</taxon>
        <taxon>Pseudomonadota</taxon>
        <taxon>Betaproteobacteria</taxon>
        <taxon>Neisseriales</taxon>
        <taxon>Chitinibacteraceae</taxon>
        <taxon>Amantichitinum</taxon>
    </lineage>
</organism>
<feature type="compositionally biased region" description="Basic and acidic residues" evidence="1">
    <location>
        <begin position="349"/>
        <end position="367"/>
    </location>
</feature>
<evidence type="ECO:0000259" key="4">
    <source>
        <dbReference type="PROSITE" id="PS51782"/>
    </source>
</evidence>
<gene>
    <name evidence="5" type="ORF">WG78_12920</name>
</gene>
<feature type="compositionally biased region" description="Pro residues" evidence="1">
    <location>
        <begin position="398"/>
        <end position="408"/>
    </location>
</feature>
<keyword evidence="3" id="KW-0732">Signal</keyword>
<dbReference type="NCBIfam" id="TIGR03505">
    <property type="entry name" value="FimV_core"/>
    <property type="match status" value="1"/>
</dbReference>
<dbReference type="Gene3D" id="3.10.350.10">
    <property type="entry name" value="LysM domain"/>
    <property type="match status" value="1"/>
</dbReference>
<feature type="region of interest" description="Disordered" evidence="1">
    <location>
        <begin position="156"/>
        <end position="189"/>
    </location>
</feature>
<evidence type="ECO:0000256" key="2">
    <source>
        <dbReference type="SAM" id="Phobius"/>
    </source>
</evidence>
<accession>A0A0N1JSM6</accession>
<dbReference type="InterPro" id="IPR020012">
    <property type="entry name" value="LysM_FimV"/>
</dbReference>
<feature type="region of interest" description="Disordered" evidence="1">
    <location>
        <begin position="389"/>
        <end position="408"/>
    </location>
</feature>
<dbReference type="AlphaFoldDB" id="A0A0N1JSM6"/>
<dbReference type="NCBIfam" id="TIGR03504">
    <property type="entry name" value="FimV_Cterm"/>
    <property type="match status" value="1"/>
</dbReference>
<evidence type="ECO:0000313" key="6">
    <source>
        <dbReference type="Proteomes" id="UP000037939"/>
    </source>
</evidence>
<dbReference type="PROSITE" id="PS51782">
    <property type="entry name" value="LYSM"/>
    <property type="match status" value="1"/>
</dbReference>
<feature type="region of interest" description="Disordered" evidence="1">
    <location>
        <begin position="319"/>
        <end position="367"/>
    </location>
</feature>
<dbReference type="STRING" id="857265.WG78_12920"/>
<protein>
    <recommendedName>
        <fullName evidence="4">LysM domain-containing protein</fullName>
    </recommendedName>
</protein>
<sequence length="958" mass="99029">MPIKTGVKACVLALMIAAPWGAEAAGLGRLNVLSGLGQPFRGEIDLVSVQPEEADSLVVSLAPPEAFSAAQVPYPAGGLGLRFQIDKRPNGQYYVVVNSAQAISEPVLDLVVDLNWASGRIQRTYTALIDPVGYNNASNGNGGSAASNFSGTRTFGKAITPSSPTVRSRGGSRRARAAAKAPTDNVASAPVAQAAPAAAAGDNAGADSYTVKSGDTLSSIARSVQPGGVSLEQVLVSLYRNNSSAFDGNMNRLKRGRILQVPTPEKMAEVSRKDAAKEIHLQSQNWHAYRDQVAENAEKTPAAESGNQSISGKIGAKVEDKGVTEGQQSKDVLKLSKGSDKAAANGGSKDAKEEARVGKQKEMQDAQDRVNSLKKNVKDMKGLLAMQGAASAAKATPTPEPTAVPTPAPTPVATAAPVVAAASETASAPVAASDVASAPAAASDVASAPAVVHKRRVIPVTVPVAEPSLMDTIMDDPLIPGGILAVLLLGAGAFFYMRRRKKPAAFEDSIITGGDLKPNTVLGQTGGAVISTQPTENSFLTDFSRQGLGTIDTDEVDPIAEAEVYMAYGRDAQAEEILKDALSKDPSRHEIRMKLLEIYAARKDKTSFEEVATDLYAAQNGRGPLWEQAAYTGRTLDPENPLYGRTEGTAAGAVAEPALGTGALLTGAAVAGVAVAGAAAASEAARHDLDFDLGSDPVAAAEPASLLAETPSPLAPQADAPVFDMPHLEPVAAPVVEDTAATDLAADLGNDLDFDLDQFSVPEAPAAPLAEPTLNPAIDSDPLADLNATADLDHDLDFGLDAGLNTGLAETSADPHFEAEPDYSADLGSLEDTDLDLDLDLGSLDMPEELAAAPAPAEAQDDLGLDFSFDLNEPVVASPAPAVPGLDTLDLALTPPPAGQDLQSSDFASDDPVQTKIDLARAYIDMGDVEGAREILQEALGEGNANQQTEARSLLDAL</sequence>
<keyword evidence="2" id="KW-0472">Membrane</keyword>
<dbReference type="EMBL" id="LAQT01000009">
    <property type="protein sequence ID" value="KPC52750.1"/>
    <property type="molecule type" value="Genomic_DNA"/>
</dbReference>
<dbReference type="RefSeq" id="WP_152969184.1">
    <property type="nucleotide sequence ID" value="NZ_LAQT01000009.1"/>
</dbReference>
<dbReference type="Proteomes" id="UP000037939">
    <property type="component" value="Unassembled WGS sequence"/>
</dbReference>
<proteinExistence type="predicted"/>
<dbReference type="Gene3D" id="1.20.58.2200">
    <property type="match status" value="1"/>
</dbReference>
<feature type="compositionally biased region" description="Basic and acidic residues" evidence="1">
    <location>
        <begin position="331"/>
        <end position="340"/>
    </location>
</feature>
<dbReference type="InterPro" id="IPR036779">
    <property type="entry name" value="LysM_dom_sf"/>
</dbReference>
<dbReference type="Pfam" id="PF01476">
    <property type="entry name" value="LysM"/>
    <property type="match status" value="1"/>
</dbReference>
<dbReference type="InterPro" id="IPR038440">
    <property type="entry name" value="FimV_C_sf"/>
</dbReference>
<dbReference type="OrthoDB" id="5298707at2"/>
<keyword evidence="2" id="KW-0812">Transmembrane</keyword>
<keyword evidence="6" id="KW-1185">Reference proteome</keyword>
<dbReference type="Pfam" id="PF25800">
    <property type="entry name" value="FimV_N"/>
    <property type="match status" value="1"/>
</dbReference>
<dbReference type="InterPro" id="IPR020011">
    <property type="entry name" value="FimV_C"/>
</dbReference>
<feature type="compositionally biased region" description="Low complexity" evidence="1">
    <location>
        <begin position="178"/>
        <end position="189"/>
    </location>
</feature>
<dbReference type="InterPro" id="IPR057840">
    <property type="entry name" value="FimV_N"/>
</dbReference>
<dbReference type="CDD" id="cd00118">
    <property type="entry name" value="LysM"/>
    <property type="match status" value="1"/>
</dbReference>
<reference evidence="5 6" key="1">
    <citation type="submission" date="2015-07" db="EMBL/GenBank/DDBJ databases">
        <title>Draft genome sequence of the Amantichitinum ursilacus IGB-41, a new chitin-degrading bacterium.</title>
        <authorList>
            <person name="Kirstahler P."/>
            <person name="Guenther M."/>
            <person name="Grumaz C."/>
            <person name="Rupp S."/>
            <person name="Zibek S."/>
            <person name="Sohn K."/>
        </authorList>
    </citation>
    <scope>NUCLEOTIDE SEQUENCE [LARGE SCALE GENOMIC DNA]</scope>
    <source>
        <strain evidence="5 6">IGB-41</strain>
    </source>
</reference>
<dbReference type="CDD" id="cd12087">
    <property type="entry name" value="TM_EGFR-like"/>
    <property type="match status" value="1"/>
</dbReference>
<name>A0A0N1JSM6_9NEIS</name>
<keyword evidence="2" id="KW-1133">Transmembrane helix</keyword>
<feature type="transmembrane region" description="Helical" evidence="2">
    <location>
        <begin position="478"/>
        <end position="497"/>
    </location>
</feature>
<feature type="chain" id="PRO_5005875122" description="LysM domain-containing protein" evidence="3">
    <location>
        <begin position="25"/>
        <end position="958"/>
    </location>
</feature>
<dbReference type="InterPro" id="IPR018392">
    <property type="entry name" value="LysM"/>
</dbReference>
<evidence type="ECO:0000313" key="5">
    <source>
        <dbReference type="EMBL" id="KPC52750.1"/>
    </source>
</evidence>